<name>A0ABQ9EQD3_TEGGR</name>
<proteinExistence type="predicted"/>
<dbReference type="EMBL" id="JARBDR010000813">
    <property type="protein sequence ID" value="KAJ8306137.1"/>
    <property type="molecule type" value="Genomic_DNA"/>
</dbReference>
<dbReference type="PROSITE" id="PS50222">
    <property type="entry name" value="EF_HAND_2"/>
    <property type="match status" value="4"/>
</dbReference>
<reference evidence="4 5" key="1">
    <citation type="submission" date="2022-12" db="EMBL/GenBank/DDBJ databases">
        <title>Chromosome-level genome of Tegillarca granosa.</title>
        <authorList>
            <person name="Kim J."/>
        </authorList>
    </citation>
    <scope>NUCLEOTIDE SEQUENCE [LARGE SCALE GENOMIC DNA]</scope>
    <source>
        <strain evidence="4">Teg-2019</strain>
        <tissue evidence="4">Adductor muscle</tissue>
    </source>
</reference>
<dbReference type="PANTHER" id="PTHR10827">
    <property type="entry name" value="RETICULOCALBIN"/>
    <property type="match status" value="1"/>
</dbReference>
<keyword evidence="5" id="KW-1185">Reference proteome</keyword>
<feature type="domain" description="EF-hand" evidence="3">
    <location>
        <begin position="221"/>
        <end position="256"/>
    </location>
</feature>
<dbReference type="InterPro" id="IPR002048">
    <property type="entry name" value="EF_hand_dom"/>
</dbReference>
<feature type="region of interest" description="Disordered" evidence="2">
    <location>
        <begin position="146"/>
        <end position="165"/>
    </location>
</feature>
<protein>
    <recommendedName>
        <fullName evidence="3">EF-hand domain-containing protein</fullName>
    </recommendedName>
</protein>
<feature type="domain" description="EF-hand" evidence="3">
    <location>
        <begin position="79"/>
        <end position="114"/>
    </location>
</feature>
<dbReference type="InterPro" id="IPR018247">
    <property type="entry name" value="EF_Hand_1_Ca_BS"/>
</dbReference>
<evidence type="ECO:0000256" key="2">
    <source>
        <dbReference type="SAM" id="MobiDB-lite"/>
    </source>
</evidence>
<dbReference type="SUPFAM" id="SSF47473">
    <property type="entry name" value="EF-hand"/>
    <property type="match status" value="1"/>
</dbReference>
<dbReference type="Gene3D" id="1.10.238.10">
    <property type="entry name" value="EF-hand"/>
    <property type="match status" value="2"/>
</dbReference>
<dbReference type="PROSITE" id="PS00018">
    <property type="entry name" value="EF_HAND_1"/>
    <property type="match status" value="4"/>
</dbReference>
<evidence type="ECO:0000259" key="3">
    <source>
        <dbReference type="PROSITE" id="PS50222"/>
    </source>
</evidence>
<dbReference type="InterPro" id="IPR011992">
    <property type="entry name" value="EF-hand-dom_pair"/>
</dbReference>
<evidence type="ECO:0000313" key="4">
    <source>
        <dbReference type="EMBL" id="KAJ8306137.1"/>
    </source>
</evidence>
<feature type="domain" description="EF-hand" evidence="3">
    <location>
        <begin position="115"/>
        <end position="150"/>
    </location>
</feature>
<sequence length="272" mass="31563">MIDNITNVSQTIKSRKKMNVLHICLGVLVLVSICESKAAKHGAQEKLTKDGERNVHYDHEAFLGSKKEEEEFDELPPEIAKKKLRILAKQMDTNGDGQISEEELVNKIMHSFKTLDMEDGQDQFKELDVNKDGFITWKEYKDTKYNYDESSSSEEDKTRFKKRGTANHSPFLSKKIKWSDIGDENYTAEKKKEFDKYDLNKDGYLDRKEMRPWSVFDDRFTATEEAQFLIKESDANKDGQLSYDEIVDNHEHFVGSQATDYGSLLHRLPDEL</sequence>
<dbReference type="Proteomes" id="UP001217089">
    <property type="component" value="Unassembled WGS sequence"/>
</dbReference>
<dbReference type="PANTHER" id="PTHR10827:SF95">
    <property type="entry name" value="LD34388P"/>
    <property type="match status" value="1"/>
</dbReference>
<keyword evidence="1" id="KW-0106">Calcium</keyword>
<dbReference type="SMART" id="SM00054">
    <property type="entry name" value="EFh"/>
    <property type="match status" value="4"/>
</dbReference>
<comment type="caution">
    <text evidence="4">The sequence shown here is derived from an EMBL/GenBank/DDBJ whole genome shotgun (WGS) entry which is preliminary data.</text>
</comment>
<gene>
    <name evidence="4" type="ORF">KUTeg_016682</name>
</gene>
<organism evidence="4 5">
    <name type="scientific">Tegillarca granosa</name>
    <name type="common">Malaysian cockle</name>
    <name type="synonym">Anadara granosa</name>
    <dbReference type="NCBI Taxonomy" id="220873"/>
    <lineage>
        <taxon>Eukaryota</taxon>
        <taxon>Metazoa</taxon>
        <taxon>Spiralia</taxon>
        <taxon>Lophotrochozoa</taxon>
        <taxon>Mollusca</taxon>
        <taxon>Bivalvia</taxon>
        <taxon>Autobranchia</taxon>
        <taxon>Pteriomorphia</taxon>
        <taxon>Arcoida</taxon>
        <taxon>Arcoidea</taxon>
        <taxon>Arcidae</taxon>
        <taxon>Tegillarca</taxon>
    </lineage>
</organism>
<evidence type="ECO:0000256" key="1">
    <source>
        <dbReference type="ARBA" id="ARBA00022837"/>
    </source>
</evidence>
<feature type="domain" description="EF-hand" evidence="3">
    <location>
        <begin position="185"/>
        <end position="220"/>
    </location>
</feature>
<accession>A0ABQ9EQD3</accession>
<evidence type="ECO:0000313" key="5">
    <source>
        <dbReference type="Proteomes" id="UP001217089"/>
    </source>
</evidence>
<dbReference type="Pfam" id="PF13499">
    <property type="entry name" value="EF-hand_7"/>
    <property type="match status" value="2"/>
</dbReference>